<dbReference type="InterPro" id="IPR037067">
    <property type="entry name" value="Coatomer_gsu_app_sf"/>
</dbReference>
<dbReference type="InterPro" id="IPR032154">
    <property type="entry name" value="Coatomer_g_Cpla"/>
</dbReference>
<dbReference type="GO" id="GO:0006891">
    <property type="term" value="P:intra-Golgi vesicle-mediated transport"/>
    <property type="evidence" value="ECO:0007669"/>
    <property type="project" value="TreeGrafter"/>
</dbReference>
<protein>
    <recommendedName>
        <fullName evidence="13">Coatomer subunit gamma</fullName>
    </recommendedName>
</protein>
<keyword evidence="7 13" id="KW-0931">ER-Golgi transport</keyword>
<dbReference type="Pfam" id="PF01602">
    <property type="entry name" value="Adaptin_N"/>
    <property type="match status" value="1"/>
</dbReference>
<dbReference type="SUPFAM" id="SSF48371">
    <property type="entry name" value="ARM repeat"/>
    <property type="match status" value="1"/>
</dbReference>
<dbReference type="InterPro" id="IPR009028">
    <property type="entry name" value="Coatomer/calthrin_app_sub_C"/>
</dbReference>
<dbReference type="KEGG" id="aaf:AURANDRAFT_39222"/>
<evidence type="ECO:0000256" key="5">
    <source>
        <dbReference type="ARBA" id="ARBA00022490"/>
    </source>
</evidence>
<comment type="subunit">
    <text evidence="3">Oligomeric complex that consists of at least the alpha, beta, beta', gamma, delta, epsilon and zeta subunits.</text>
</comment>
<dbReference type="Gene3D" id="2.60.40.1480">
    <property type="entry name" value="Coatomer, gamma subunit, appendage domain"/>
    <property type="match status" value="1"/>
</dbReference>
<dbReference type="GO" id="GO:0000139">
    <property type="term" value="C:Golgi membrane"/>
    <property type="evidence" value="ECO:0007669"/>
    <property type="project" value="UniProtKB-SubCell"/>
</dbReference>
<dbReference type="GO" id="GO:0009306">
    <property type="term" value="P:protein secretion"/>
    <property type="evidence" value="ECO:0007669"/>
    <property type="project" value="TreeGrafter"/>
</dbReference>
<keyword evidence="5 13" id="KW-0963">Cytoplasm</keyword>
<evidence type="ECO:0000256" key="10">
    <source>
        <dbReference type="ARBA" id="ARBA00023136"/>
    </source>
</evidence>
<keyword evidence="4 13" id="KW-0813">Transport</keyword>
<evidence type="ECO:0000313" key="17">
    <source>
        <dbReference type="EMBL" id="EGB03791.1"/>
    </source>
</evidence>
<keyword evidence="11 13" id="KW-0968">Cytoplasmic vesicle</keyword>
<dbReference type="Pfam" id="PF16381">
    <property type="entry name" value="Coatomer_g_Cpla"/>
    <property type="match status" value="1"/>
</dbReference>
<dbReference type="SUPFAM" id="SSF55711">
    <property type="entry name" value="Subdomain of clathrin and coatomer appendage domain"/>
    <property type="match status" value="1"/>
</dbReference>
<organism evidence="18">
    <name type="scientific">Aureococcus anophagefferens</name>
    <name type="common">Harmful bloom alga</name>
    <dbReference type="NCBI Taxonomy" id="44056"/>
    <lineage>
        <taxon>Eukaryota</taxon>
        <taxon>Sar</taxon>
        <taxon>Stramenopiles</taxon>
        <taxon>Ochrophyta</taxon>
        <taxon>Pelagophyceae</taxon>
        <taxon>Pelagomonadales</taxon>
        <taxon>Pelagomonadaceae</taxon>
        <taxon>Aureococcus</taxon>
    </lineage>
</organism>
<dbReference type="FunFam" id="1.25.10.10:FF:000071">
    <property type="entry name" value="Coatomer subunit gamma"/>
    <property type="match status" value="1"/>
</dbReference>
<feature type="domain" description="Clathrin/coatomer adaptor adaptin-like N-terminal" evidence="14">
    <location>
        <begin position="43"/>
        <end position="566"/>
    </location>
</feature>
<dbReference type="InterPro" id="IPR013041">
    <property type="entry name" value="Clathrin_app_Ig-like_sf"/>
</dbReference>
<dbReference type="InterPro" id="IPR013040">
    <property type="entry name" value="Coatomer_gsu_app_Ig-like_dom"/>
</dbReference>
<dbReference type="InterPro" id="IPR016024">
    <property type="entry name" value="ARM-type_fold"/>
</dbReference>
<dbReference type="Proteomes" id="UP000002729">
    <property type="component" value="Unassembled WGS sequence"/>
</dbReference>
<evidence type="ECO:0000256" key="13">
    <source>
        <dbReference type="PIRNR" id="PIRNR037093"/>
    </source>
</evidence>
<dbReference type="GO" id="GO:0005198">
    <property type="term" value="F:structural molecule activity"/>
    <property type="evidence" value="ECO:0007669"/>
    <property type="project" value="InterPro"/>
</dbReference>
<dbReference type="Gene3D" id="1.25.10.10">
    <property type="entry name" value="Leucine-rich Repeat Variant"/>
    <property type="match status" value="2"/>
</dbReference>
<sequence>MSDGLEETSGLSLSSMVKEIQGLKDKFKREDADCPSPFADLEKATVLQECRVFSDAKVVTESPRKCSQLITKLLHIVTQGDAMSSSEVTEVFFGVTKLFQSTDASLRRMVYFFIKEVAETCNPDDVIIVTSSLTKDMNSNEDLFRANSIRVLAKMIDATMLGAIERYVKQAIVDKNAMVSSSALVAGAHLIRGSPDVVRRWVNEVQEALHSPSEMVQFHALSLLYEIKQHDRLAISKMVAQLTRGAISSPMATCLLIRYITAILKGSDVDMLASATGRAAYQFLELSLRHRSEAVIYEAAKAIVSLPGVEERDLGPAVAVLQLFLSSPKATLRLAAMRALCDIAIAKPAAVIKCNDDMESLISDSNRSIATFAITTLLKTGSESSVDRLMKQISSFMNEIADEFKIVVVTAIRELCLKYPLKHRVLVGFLANFLREEGGFDFKKAIVDAIVALMCAIPETKESSLLHLCEFIEDCEFTALSTQILHLVGSLGPTAAAPARYIRFVYNRVILENAVVRAAAVTALTKFAAQLPTLRASVSVLLRRSLRDEDDEVRDRATLALRLLGDDLVANTTEVNLLLEPFSMSFSRLGCALNKFNVAHGLEEEGLALNMTTLPVVDDMGPAASAQSASTAIHTSSPATEDVATELYKMPEFATLGKVFRSTSPIELTESETEYVVSVVKHIMDNDHVILEFLITNTIADQLLVDARITLESTDDDNVYTIVQSISAAKLRCGVTTRSWLVLRRNTSESNIFAAQFVAELKFRVLEIDPNTAEIEGDEDGFAEEYPLEDVEISTNDFMGKARVADTDFRSAWESLDRDGEVLEKFSLQFKDLESAVTAVTACLGMQPEDNSQTITDRTKAGVPHSLHLSGIFWVDVRVLVRAQLLLDEKAGCVLKMAVRSPVLQISQIVADCIK</sequence>
<dbReference type="OrthoDB" id="1074925at2759"/>
<evidence type="ECO:0000313" key="18">
    <source>
        <dbReference type="Proteomes" id="UP000002729"/>
    </source>
</evidence>
<name>F0YM71_AURAN</name>
<comment type="similarity">
    <text evidence="2 13">Belongs to the COPG family.</text>
</comment>
<dbReference type="FunFam" id="2.60.40.1480:FF:000001">
    <property type="entry name" value="Coatomer subunit gamma"/>
    <property type="match status" value="1"/>
</dbReference>
<evidence type="ECO:0000256" key="6">
    <source>
        <dbReference type="ARBA" id="ARBA00022737"/>
    </source>
</evidence>
<evidence type="ECO:0000256" key="8">
    <source>
        <dbReference type="ARBA" id="ARBA00022927"/>
    </source>
</evidence>
<dbReference type="FunFam" id="3.30.310.10:FF:000011">
    <property type="entry name" value="Coatomer subunit gamma"/>
    <property type="match status" value="1"/>
</dbReference>
<dbReference type="InterPro" id="IPR012295">
    <property type="entry name" value="TBP_dom_sf"/>
</dbReference>
<evidence type="ECO:0000256" key="1">
    <source>
        <dbReference type="ARBA" id="ARBA00004255"/>
    </source>
</evidence>
<dbReference type="InParanoid" id="F0YM71"/>
<dbReference type="InterPro" id="IPR002553">
    <property type="entry name" value="Clathrin/coatomer_adapt-like_N"/>
</dbReference>
<evidence type="ECO:0000256" key="3">
    <source>
        <dbReference type="ARBA" id="ARBA00011775"/>
    </source>
</evidence>
<keyword evidence="10 13" id="KW-0472">Membrane</keyword>
<dbReference type="FunCoup" id="F0YM71">
    <property type="interactions" value="539"/>
</dbReference>
<evidence type="ECO:0000256" key="12">
    <source>
        <dbReference type="ARBA" id="ARBA00025536"/>
    </source>
</evidence>
<evidence type="ECO:0000256" key="7">
    <source>
        <dbReference type="ARBA" id="ARBA00022892"/>
    </source>
</evidence>
<dbReference type="GO" id="GO:0005783">
    <property type="term" value="C:endoplasmic reticulum"/>
    <property type="evidence" value="ECO:0007669"/>
    <property type="project" value="TreeGrafter"/>
</dbReference>
<dbReference type="GO" id="GO:0030126">
    <property type="term" value="C:COPI vesicle coat"/>
    <property type="evidence" value="ECO:0007669"/>
    <property type="project" value="InterPro"/>
</dbReference>
<comment type="function">
    <text evidence="12 13">The coatomer is a cytosolic protein complex that binds to dilysine motifs and reversibly associates with Golgi non-clathrin-coated vesicles, which further mediate biosynthetic protein transport from the ER, via the Golgi up to the trans Golgi network. Coatomer complex is required for budding from Golgi membranes, and is essential for the retrograde Golgi-to-ER transport of dilysine-tagged proteins.</text>
</comment>
<dbReference type="eggNOG" id="KOG1078">
    <property type="taxonomic scope" value="Eukaryota"/>
</dbReference>
<evidence type="ECO:0000256" key="4">
    <source>
        <dbReference type="ARBA" id="ARBA00022448"/>
    </source>
</evidence>
<feature type="domain" description="Coatomer gamma subunit appendage Ig-like subdomain" evidence="15">
    <location>
        <begin position="642"/>
        <end position="794"/>
    </location>
</feature>
<keyword evidence="9 13" id="KW-0333">Golgi apparatus</keyword>
<gene>
    <name evidence="17" type="ORF">AURANDRAFT_39222</name>
</gene>
<dbReference type="GO" id="GO:0006888">
    <property type="term" value="P:endoplasmic reticulum to Golgi vesicle-mediated transport"/>
    <property type="evidence" value="ECO:0007669"/>
    <property type="project" value="TreeGrafter"/>
</dbReference>
<evidence type="ECO:0000259" key="14">
    <source>
        <dbReference type="Pfam" id="PF01602"/>
    </source>
</evidence>
<evidence type="ECO:0000256" key="11">
    <source>
        <dbReference type="ARBA" id="ARBA00023329"/>
    </source>
</evidence>
<dbReference type="SUPFAM" id="SSF49348">
    <property type="entry name" value="Clathrin adaptor appendage domain"/>
    <property type="match status" value="1"/>
</dbReference>
<evidence type="ECO:0000256" key="2">
    <source>
        <dbReference type="ARBA" id="ARBA00010720"/>
    </source>
</evidence>
<dbReference type="PIRSF" id="PIRSF037093">
    <property type="entry name" value="Coatomer_gamma_subunit"/>
    <property type="match status" value="1"/>
</dbReference>
<dbReference type="GeneID" id="20221954"/>
<dbReference type="FunFam" id="1.25.10.10:FF:000382">
    <property type="entry name" value="Coatomer subunit gamma"/>
    <property type="match status" value="1"/>
</dbReference>
<dbReference type="GO" id="GO:0005793">
    <property type="term" value="C:endoplasmic reticulum-Golgi intermediate compartment"/>
    <property type="evidence" value="ECO:0007669"/>
    <property type="project" value="TreeGrafter"/>
</dbReference>
<dbReference type="Gene3D" id="3.30.310.10">
    <property type="entry name" value="TATA-Binding Protein"/>
    <property type="match status" value="1"/>
</dbReference>
<evidence type="ECO:0000256" key="9">
    <source>
        <dbReference type="ARBA" id="ARBA00023034"/>
    </source>
</evidence>
<dbReference type="GO" id="GO:0006886">
    <property type="term" value="P:intracellular protein transport"/>
    <property type="evidence" value="ECO:0007669"/>
    <property type="project" value="InterPro"/>
</dbReference>
<dbReference type="OMA" id="DFIEDCE"/>
<feature type="domain" description="Coatomer subunit gamma C-terminal" evidence="16">
    <location>
        <begin position="797"/>
        <end position="914"/>
    </location>
</feature>
<evidence type="ECO:0000259" key="16">
    <source>
        <dbReference type="Pfam" id="PF16381"/>
    </source>
</evidence>
<dbReference type="AlphaFoldDB" id="F0YM71"/>
<evidence type="ECO:0000259" key="15">
    <source>
        <dbReference type="Pfam" id="PF08752"/>
    </source>
</evidence>
<proteinExistence type="inferred from homology"/>
<dbReference type="InterPro" id="IPR011989">
    <property type="entry name" value="ARM-like"/>
</dbReference>
<comment type="subcellular location">
    <subcellularLocation>
        <location evidence="13">Cytoplasm</location>
    </subcellularLocation>
    <subcellularLocation>
        <location evidence="1 13">Golgi apparatus membrane</location>
        <topology evidence="1 13">Peripheral membrane protein</topology>
        <orientation evidence="1 13">Cytoplasmic side</orientation>
    </subcellularLocation>
    <subcellularLocation>
        <location evidence="13">Cytoplasmic vesicle</location>
        <location evidence="13">COPI-coated vesicle membrane</location>
        <topology evidence="13">Peripheral membrane protein</topology>
        <orientation evidence="13">Cytoplasmic side</orientation>
    </subcellularLocation>
</comment>
<dbReference type="PANTHER" id="PTHR10261">
    <property type="entry name" value="COATOMER SUBUNIT GAMMA"/>
    <property type="match status" value="1"/>
</dbReference>
<accession>F0YM71</accession>
<dbReference type="Pfam" id="PF08752">
    <property type="entry name" value="COP-gamma_platf"/>
    <property type="match status" value="1"/>
</dbReference>
<dbReference type="EMBL" id="GL833161">
    <property type="protein sequence ID" value="EGB03791.1"/>
    <property type="molecule type" value="Genomic_DNA"/>
</dbReference>
<dbReference type="InterPro" id="IPR017106">
    <property type="entry name" value="Coatomer_gsu"/>
</dbReference>
<dbReference type="RefSeq" id="XP_009041521.1">
    <property type="nucleotide sequence ID" value="XM_009043273.1"/>
</dbReference>
<keyword evidence="6" id="KW-0677">Repeat</keyword>
<keyword evidence="8 13" id="KW-0653">Protein transport</keyword>
<dbReference type="PANTHER" id="PTHR10261:SF0">
    <property type="entry name" value="COATOMER SUBUNIT GAMMA-2"/>
    <property type="match status" value="1"/>
</dbReference>
<reference evidence="17 18" key="1">
    <citation type="journal article" date="2011" name="Proc. Natl. Acad. Sci. U.S.A.">
        <title>Niche of harmful alga Aureococcus anophagefferens revealed through ecogenomics.</title>
        <authorList>
            <person name="Gobler C.J."/>
            <person name="Berry D.L."/>
            <person name="Dyhrman S.T."/>
            <person name="Wilhelm S.W."/>
            <person name="Salamov A."/>
            <person name="Lobanov A.V."/>
            <person name="Zhang Y."/>
            <person name="Collier J.L."/>
            <person name="Wurch L.L."/>
            <person name="Kustka A.B."/>
            <person name="Dill B.D."/>
            <person name="Shah M."/>
            <person name="VerBerkmoes N.C."/>
            <person name="Kuo A."/>
            <person name="Terry A."/>
            <person name="Pangilinan J."/>
            <person name="Lindquist E.A."/>
            <person name="Lucas S."/>
            <person name="Paulsen I.T."/>
            <person name="Hattenrath-Lehmann T.K."/>
            <person name="Talmage S.C."/>
            <person name="Walker E.A."/>
            <person name="Koch F."/>
            <person name="Burson A.M."/>
            <person name="Marcoval M.A."/>
            <person name="Tang Y.Z."/>
            <person name="Lecleir G.R."/>
            <person name="Coyne K.J."/>
            <person name="Berg G.M."/>
            <person name="Bertrand E.M."/>
            <person name="Saito M.A."/>
            <person name="Gladyshev V.N."/>
            <person name="Grigoriev I.V."/>
        </authorList>
    </citation>
    <scope>NUCLEOTIDE SEQUENCE [LARGE SCALE GENOMIC DNA]</scope>
    <source>
        <strain evidence="18">CCMP 1984</strain>
    </source>
</reference>
<keyword evidence="18" id="KW-1185">Reference proteome</keyword>